<evidence type="ECO:0000313" key="2">
    <source>
        <dbReference type="EMBL" id="GAA2422362.1"/>
    </source>
</evidence>
<accession>A0ABN3J4Z3</accession>
<keyword evidence="3" id="KW-1185">Reference proteome</keyword>
<reference evidence="2 3" key="1">
    <citation type="journal article" date="2019" name="Int. J. Syst. Evol. Microbiol.">
        <title>The Global Catalogue of Microorganisms (GCM) 10K type strain sequencing project: providing services to taxonomists for standard genome sequencing and annotation.</title>
        <authorList>
            <consortium name="The Broad Institute Genomics Platform"/>
            <consortium name="The Broad Institute Genome Sequencing Center for Infectious Disease"/>
            <person name="Wu L."/>
            <person name="Ma J."/>
        </authorList>
    </citation>
    <scope>NUCLEOTIDE SEQUENCE [LARGE SCALE GENOMIC DNA]</scope>
    <source>
        <strain evidence="2 3">JCM 6922</strain>
    </source>
</reference>
<dbReference type="RefSeq" id="WP_344599702.1">
    <property type="nucleotide sequence ID" value="NZ_BAAATK010000002.1"/>
</dbReference>
<dbReference type="EMBL" id="BAAATK010000002">
    <property type="protein sequence ID" value="GAA2422362.1"/>
    <property type="molecule type" value="Genomic_DNA"/>
</dbReference>
<sequence>MNATAHDGGRDLAAEFDLVTARAGLPVPAEWRAGAVASYAELMAFADLLRSPGRPAGSEPAAVYRIEECDAEAPGADGDRAGGAGAPDRTGVDDGTPVPDGTGVEGGRR</sequence>
<dbReference type="Proteomes" id="UP001500460">
    <property type="component" value="Unassembled WGS sequence"/>
</dbReference>
<protein>
    <submittedName>
        <fullName evidence="2">Uncharacterized protein</fullName>
    </submittedName>
</protein>
<feature type="region of interest" description="Disordered" evidence="1">
    <location>
        <begin position="70"/>
        <end position="109"/>
    </location>
</feature>
<organism evidence="2 3">
    <name type="scientific">Streptomyces glaucus</name>
    <dbReference type="NCBI Taxonomy" id="284029"/>
    <lineage>
        <taxon>Bacteria</taxon>
        <taxon>Bacillati</taxon>
        <taxon>Actinomycetota</taxon>
        <taxon>Actinomycetes</taxon>
        <taxon>Kitasatosporales</taxon>
        <taxon>Streptomycetaceae</taxon>
        <taxon>Streptomyces</taxon>
    </lineage>
</organism>
<evidence type="ECO:0000313" key="3">
    <source>
        <dbReference type="Proteomes" id="UP001500460"/>
    </source>
</evidence>
<proteinExistence type="predicted"/>
<evidence type="ECO:0000256" key="1">
    <source>
        <dbReference type="SAM" id="MobiDB-lite"/>
    </source>
</evidence>
<name>A0ABN3J4Z3_9ACTN</name>
<gene>
    <name evidence="2" type="ORF">GCM10010421_05450</name>
</gene>
<comment type="caution">
    <text evidence="2">The sequence shown here is derived from an EMBL/GenBank/DDBJ whole genome shotgun (WGS) entry which is preliminary data.</text>
</comment>